<proteinExistence type="predicted"/>
<organism evidence="2 3">
    <name type="scientific">Allonocardiopsis opalescens</name>
    <dbReference type="NCBI Taxonomy" id="1144618"/>
    <lineage>
        <taxon>Bacteria</taxon>
        <taxon>Bacillati</taxon>
        <taxon>Actinomycetota</taxon>
        <taxon>Actinomycetes</taxon>
        <taxon>Streptosporangiales</taxon>
        <taxon>Allonocardiopsis</taxon>
    </lineage>
</organism>
<dbReference type="Proteomes" id="UP000237846">
    <property type="component" value="Unassembled WGS sequence"/>
</dbReference>
<evidence type="ECO:0000313" key="3">
    <source>
        <dbReference type="Proteomes" id="UP000237846"/>
    </source>
</evidence>
<name>A0A2T0PSN9_9ACTN</name>
<gene>
    <name evidence="2" type="ORF">CLV72_11313</name>
</gene>
<dbReference type="EMBL" id="PVZC01000013">
    <property type="protein sequence ID" value="PRX91828.1"/>
    <property type="molecule type" value="Genomic_DNA"/>
</dbReference>
<dbReference type="GO" id="GO:0016853">
    <property type="term" value="F:isomerase activity"/>
    <property type="evidence" value="ECO:0007669"/>
    <property type="project" value="UniProtKB-KW"/>
</dbReference>
<dbReference type="Pfam" id="PF13474">
    <property type="entry name" value="SnoaL_3"/>
    <property type="match status" value="1"/>
</dbReference>
<dbReference type="InterPro" id="IPR032710">
    <property type="entry name" value="NTF2-like_dom_sf"/>
</dbReference>
<dbReference type="Gene3D" id="3.10.450.50">
    <property type="match status" value="1"/>
</dbReference>
<dbReference type="RefSeq" id="WP_106253516.1">
    <property type="nucleotide sequence ID" value="NZ_PVZC01000013.1"/>
</dbReference>
<dbReference type="AlphaFoldDB" id="A0A2T0PSN9"/>
<feature type="domain" description="SnoaL-like" evidence="1">
    <location>
        <begin position="13"/>
        <end position="136"/>
    </location>
</feature>
<dbReference type="SUPFAM" id="SSF54427">
    <property type="entry name" value="NTF2-like"/>
    <property type="match status" value="1"/>
</dbReference>
<protein>
    <submittedName>
        <fullName evidence="2">Ketosteroid isomerase-like protein</fullName>
    </submittedName>
</protein>
<keyword evidence="2" id="KW-0413">Isomerase</keyword>
<dbReference type="InterPro" id="IPR037401">
    <property type="entry name" value="SnoaL-like"/>
</dbReference>
<comment type="caution">
    <text evidence="2">The sequence shown here is derived from an EMBL/GenBank/DDBJ whole genome shotgun (WGS) entry which is preliminary data.</text>
</comment>
<reference evidence="2 3" key="1">
    <citation type="submission" date="2018-03" db="EMBL/GenBank/DDBJ databases">
        <title>Genomic Encyclopedia of Archaeal and Bacterial Type Strains, Phase II (KMG-II): from individual species to whole genera.</title>
        <authorList>
            <person name="Goeker M."/>
        </authorList>
    </citation>
    <scope>NUCLEOTIDE SEQUENCE [LARGE SCALE GENOMIC DNA]</scope>
    <source>
        <strain evidence="2 3">DSM 45601</strain>
    </source>
</reference>
<sequence>MTETARGRDEAEIRHLVQAQADALHEGDADRTVAWYTPDFVSFNLAPPLAVSAPESVSADGVREWLAGFDGPVSYEIRDLEVEAGGDVAFCRSLTRLSAVPRGAAEPFAMWYRQTLGLRRTAEGWRIAHEHTSTPFYMDGSLRSAVDLEP</sequence>
<evidence type="ECO:0000313" key="2">
    <source>
        <dbReference type="EMBL" id="PRX91828.1"/>
    </source>
</evidence>
<dbReference type="OrthoDB" id="9812295at2"/>
<accession>A0A2T0PSN9</accession>
<evidence type="ECO:0000259" key="1">
    <source>
        <dbReference type="Pfam" id="PF13474"/>
    </source>
</evidence>
<keyword evidence="3" id="KW-1185">Reference proteome</keyword>